<dbReference type="Gene3D" id="1.20.1720.10">
    <property type="entry name" value="Multidrug resistance protein D"/>
    <property type="match status" value="1"/>
</dbReference>
<dbReference type="InterPro" id="IPR020846">
    <property type="entry name" value="MFS_dom"/>
</dbReference>
<feature type="transmembrane region" description="Helical" evidence="6">
    <location>
        <begin position="215"/>
        <end position="233"/>
    </location>
</feature>
<feature type="compositionally biased region" description="Gly residues" evidence="5">
    <location>
        <begin position="513"/>
        <end position="555"/>
    </location>
</feature>
<keyword evidence="9" id="KW-1185">Reference proteome</keyword>
<feature type="transmembrane region" description="Helical" evidence="6">
    <location>
        <begin position="95"/>
        <end position="121"/>
    </location>
</feature>
<feature type="transmembrane region" description="Helical" evidence="6">
    <location>
        <begin position="64"/>
        <end position="83"/>
    </location>
</feature>
<dbReference type="CDD" id="cd17502">
    <property type="entry name" value="MFS_Azr1_MDR_like"/>
    <property type="match status" value="1"/>
</dbReference>
<feature type="transmembrane region" description="Helical" evidence="6">
    <location>
        <begin position="349"/>
        <end position="367"/>
    </location>
</feature>
<dbReference type="PANTHER" id="PTHR23501:SF197">
    <property type="entry name" value="COMD"/>
    <property type="match status" value="1"/>
</dbReference>
<feature type="region of interest" description="Disordered" evidence="5">
    <location>
        <begin position="1"/>
        <end position="22"/>
    </location>
</feature>
<accession>A0ABY3XNR0</accession>
<evidence type="ECO:0000259" key="7">
    <source>
        <dbReference type="PROSITE" id="PS50850"/>
    </source>
</evidence>
<evidence type="ECO:0000256" key="4">
    <source>
        <dbReference type="ARBA" id="ARBA00023136"/>
    </source>
</evidence>
<feature type="domain" description="Major facilitator superfamily (MFS) profile" evidence="7">
    <location>
        <begin position="30"/>
        <end position="509"/>
    </location>
</feature>
<sequence>MTDTGPGRSPRPADTAPPPPRPLPPRFPLLLGALLLTSAMSMLDQSIVATAGPRLTGDLGALDLYSWTFTAYMLTFSVAMLVYGKLGDLFGRRTVYLAALVLFLAGSVACGAAGSMGWLIVFRALQGLGGGGLQVSAFSVLGDLMPPRQRAKYQGWFAGVMVIANLAGPLAGGFLTDQLGWRWIFLINLPLGLLAMAGIRLLLPTTPRKTARPRIDHAGTALLTGVIVCLVLVTDLAGRYGWDHAVVWSLAAGAVALGAVWARHERRTVEPIVPLGLFRNRTFTICVVVAFAVSFAFFGCVNFVPLLFQTVEGVSATRTGLLFLPAMIGMAIATVVAGQVIGKTGRYKWFPVASTALATGAAGLMSLTSADTSTATFSLLLAVMGIGVGLSSQVTTLVAQSTAPRAHIGVSTSTVGLARNLGVAFGATVFGSLLNARLAGEAAGLLPSDVADQVVGGSLEPEKIDTLAPQTASAVADVYSSALSAVFLSAVPVLLLGLVLALLLKDVRLKARGPGGAGSPAVPGGPGNAEGPRGPGADDGGSAGTGDAGAGGDTGTGTETDAPEGTPRT</sequence>
<evidence type="ECO:0000256" key="6">
    <source>
        <dbReference type="SAM" id="Phobius"/>
    </source>
</evidence>
<feature type="transmembrane region" description="Helical" evidence="6">
    <location>
        <begin position="127"/>
        <end position="144"/>
    </location>
</feature>
<feature type="transmembrane region" description="Helical" evidence="6">
    <location>
        <begin position="156"/>
        <end position="175"/>
    </location>
</feature>
<evidence type="ECO:0000313" key="8">
    <source>
        <dbReference type="EMBL" id="UNS96101.1"/>
    </source>
</evidence>
<dbReference type="PROSITE" id="PS50850">
    <property type="entry name" value="MFS"/>
    <property type="match status" value="1"/>
</dbReference>
<feature type="transmembrane region" description="Helical" evidence="6">
    <location>
        <begin position="482"/>
        <end position="504"/>
    </location>
</feature>
<name>A0ABY3XNR0_9ACTN</name>
<comment type="subcellular location">
    <subcellularLocation>
        <location evidence="1">Cell membrane</location>
        <topology evidence="1">Multi-pass membrane protein</topology>
    </subcellularLocation>
</comment>
<dbReference type="SUPFAM" id="SSF103473">
    <property type="entry name" value="MFS general substrate transporter"/>
    <property type="match status" value="1"/>
</dbReference>
<dbReference type="EMBL" id="CP093846">
    <property type="protein sequence ID" value="UNS96101.1"/>
    <property type="molecule type" value="Genomic_DNA"/>
</dbReference>
<evidence type="ECO:0000256" key="3">
    <source>
        <dbReference type="ARBA" id="ARBA00022989"/>
    </source>
</evidence>
<feature type="transmembrane region" description="Helical" evidence="6">
    <location>
        <begin position="283"/>
        <end position="308"/>
    </location>
</feature>
<keyword evidence="4 6" id="KW-0472">Membrane</keyword>
<dbReference type="RefSeq" id="WP_242750013.1">
    <property type="nucleotide sequence ID" value="NZ_CP093846.1"/>
</dbReference>
<protein>
    <submittedName>
        <fullName evidence="8">MFS transporter</fullName>
    </submittedName>
</protein>
<dbReference type="Proteomes" id="UP001202244">
    <property type="component" value="Chromosome"/>
</dbReference>
<feature type="compositionally biased region" description="Low complexity" evidence="5">
    <location>
        <begin position="556"/>
        <end position="569"/>
    </location>
</feature>
<evidence type="ECO:0000313" key="9">
    <source>
        <dbReference type="Proteomes" id="UP001202244"/>
    </source>
</evidence>
<feature type="region of interest" description="Disordered" evidence="5">
    <location>
        <begin position="513"/>
        <end position="569"/>
    </location>
</feature>
<dbReference type="PANTHER" id="PTHR23501">
    <property type="entry name" value="MAJOR FACILITATOR SUPERFAMILY"/>
    <property type="match status" value="1"/>
</dbReference>
<evidence type="ECO:0000256" key="2">
    <source>
        <dbReference type="ARBA" id="ARBA00022692"/>
    </source>
</evidence>
<keyword evidence="3 6" id="KW-1133">Transmembrane helix</keyword>
<dbReference type="Gene3D" id="1.20.1250.20">
    <property type="entry name" value="MFS general substrate transporter like domains"/>
    <property type="match status" value="1"/>
</dbReference>
<feature type="transmembrane region" description="Helical" evidence="6">
    <location>
        <begin position="379"/>
        <end position="399"/>
    </location>
</feature>
<feature type="transmembrane region" description="Helical" evidence="6">
    <location>
        <begin position="320"/>
        <end position="342"/>
    </location>
</feature>
<gene>
    <name evidence="8" type="ORF">MMF93_06025</name>
</gene>
<feature type="transmembrane region" description="Helical" evidence="6">
    <location>
        <begin position="181"/>
        <end position="203"/>
    </location>
</feature>
<evidence type="ECO:0000256" key="1">
    <source>
        <dbReference type="ARBA" id="ARBA00004651"/>
    </source>
</evidence>
<organism evidence="8 9">
    <name type="scientific">Streptomyces tubbatahanensis</name>
    <dbReference type="NCBI Taxonomy" id="2923272"/>
    <lineage>
        <taxon>Bacteria</taxon>
        <taxon>Bacillati</taxon>
        <taxon>Actinomycetota</taxon>
        <taxon>Actinomycetes</taxon>
        <taxon>Kitasatosporales</taxon>
        <taxon>Streptomycetaceae</taxon>
        <taxon>Streptomyces</taxon>
    </lineage>
</organism>
<evidence type="ECO:0000256" key="5">
    <source>
        <dbReference type="SAM" id="MobiDB-lite"/>
    </source>
</evidence>
<feature type="transmembrane region" description="Helical" evidence="6">
    <location>
        <begin position="420"/>
        <end position="439"/>
    </location>
</feature>
<dbReference type="InterPro" id="IPR036259">
    <property type="entry name" value="MFS_trans_sf"/>
</dbReference>
<dbReference type="Pfam" id="PF07690">
    <property type="entry name" value="MFS_1"/>
    <property type="match status" value="1"/>
</dbReference>
<reference evidence="8 9" key="1">
    <citation type="journal article" date="2023" name="Microbiol. Spectr.">
        <title>Synergy between Genome Mining, Metabolomics, and Bioinformatics Uncovers Antibacterial Chlorinated Carbazole Alkaloids and Their Biosynthetic Gene Cluster from Streptomyces tubbatahanensis sp. nov., a Novel Actinomycete Isolated from Sulu Sea, Philippines.</title>
        <authorList>
            <person name="Tenebro C.P."/>
            <person name="Trono D.J.V.L."/>
            <person name="Balida L.A.P."/>
            <person name="Bayog L.K.A."/>
            <person name="Bruna J.R."/>
            <person name="Sabido E.M."/>
            <person name="Caspe D.P.C."/>
            <person name="de Los Santos E.L.C."/>
            <person name="Saludes J.P."/>
            <person name="Dalisay D.S."/>
        </authorList>
    </citation>
    <scope>NUCLEOTIDE SEQUENCE [LARGE SCALE GENOMIC DNA]</scope>
    <source>
        <strain evidence="8 9">DSD3025</strain>
    </source>
</reference>
<keyword evidence="2 6" id="KW-0812">Transmembrane</keyword>
<proteinExistence type="predicted"/>
<dbReference type="InterPro" id="IPR011701">
    <property type="entry name" value="MFS"/>
</dbReference>
<feature type="transmembrane region" description="Helical" evidence="6">
    <location>
        <begin position="245"/>
        <end position="262"/>
    </location>
</feature>